<reference evidence="3" key="1">
    <citation type="submission" date="2016-06" db="EMBL/GenBank/DDBJ databases">
        <authorList>
            <person name="Varghese N."/>
            <person name="Submissions Spin"/>
        </authorList>
    </citation>
    <scope>NUCLEOTIDE SEQUENCE [LARGE SCALE GENOMIC DNA]</scope>
    <source>
        <strain evidence="3">DSM 43909</strain>
    </source>
</reference>
<accession>A0A1C4ZRV0</accession>
<proteinExistence type="predicted"/>
<protein>
    <submittedName>
        <fullName evidence="2">Uncharacterized protein</fullName>
    </submittedName>
</protein>
<dbReference type="Proteomes" id="UP000198242">
    <property type="component" value="Chromosome I"/>
</dbReference>
<dbReference type="AlphaFoldDB" id="A0A1C4ZRV0"/>
<gene>
    <name evidence="2" type="ORF">GA0074695_6014</name>
</gene>
<dbReference type="EMBL" id="LT607411">
    <property type="protein sequence ID" value="SCF35632.1"/>
    <property type="molecule type" value="Genomic_DNA"/>
</dbReference>
<keyword evidence="3" id="KW-1185">Reference proteome</keyword>
<evidence type="ECO:0000313" key="3">
    <source>
        <dbReference type="Proteomes" id="UP000198242"/>
    </source>
</evidence>
<evidence type="ECO:0000256" key="1">
    <source>
        <dbReference type="SAM" id="MobiDB-lite"/>
    </source>
</evidence>
<feature type="compositionally biased region" description="Polar residues" evidence="1">
    <location>
        <begin position="14"/>
        <end position="25"/>
    </location>
</feature>
<sequence length="143" mass="14729">MATRTATGRGAGVTNASSSAETPKSPTRPAATTIAERPASATARPRLRWAGGAIHAHPVRSPTPAATKIPVSSSSPCGVIRPKKTSARPYEIITPPTTPTFSAFCHSNQNTGTTSTPAARHCAASQALCVQRWNAKVGAENSV</sequence>
<name>A0A1C4ZRV0_MICVI</name>
<feature type="region of interest" description="Disordered" evidence="1">
    <location>
        <begin position="1"/>
        <end position="94"/>
    </location>
</feature>
<evidence type="ECO:0000313" key="2">
    <source>
        <dbReference type="EMBL" id="SCF35632.1"/>
    </source>
</evidence>
<organism evidence="2 3">
    <name type="scientific">Micromonospora viridifaciens</name>
    <dbReference type="NCBI Taxonomy" id="1881"/>
    <lineage>
        <taxon>Bacteria</taxon>
        <taxon>Bacillati</taxon>
        <taxon>Actinomycetota</taxon>
        <taxon>Actinomycetes</taxon>
        <taxon>Micromonosporales</taxon>
        <taxon>Micromonosporaceae</taxon>
        <taxon>Micromonospora</taxon>
    </lineage>
</organism>